<dbReference type="STRING" id="648782.SAMN04488554_3353"/>
<accession>A0A1H5MH73</accession>
<evidence type="ECO:0000256" key="2">
    <source>
        <dbReference type="ARBA" id="ARBA00022801"/>
    </source>
</evidence>
<evidence type="ECO:0000256" key="1">
    <source>
        <dbReference type="ARBA" id="ARBA00010702"/>
    </source>
</evidence>
<dbReference type="InterPro" id="IPR005502">
    <property type="entry name" value="Ribosyl_crysJ1"/>
</dbReference>
<proteinExistence type="inferred from homology"/>
<sequence>MVSITAAGAAVHDRTCGALLGLALGDSMGRAGRGWTQDQVRHQLGWVSGLLPGNSGGQAGTVGSGTRAVLQMASGWPHRGRTDPVAARDAPLDATDVLEDTVPSSAVLRRTATRAVDASSGLAQRAVPIGIAFNETRSIAARVAEVAGPGTTSTALAAAGLVGGLISSALDAPTGAEDPVFLAAHLEMGFRSAEATAGYGAEDAVPSVIESALLARDIAVRAPDDAVFLQRLYDVVGVSALCTEAVPAAVGILFRAGGHPARTCVLAANLGGETSRIGALATAMAGAVLGRDAIPAELSQQLEQVNHLRIADLAVQLVQLRG</sequence>
<evidence type="ECO:0000313" key="4">
    <source>
        <dbReference type="Proteomes" id="UP000199220"/>
    </source>
</evidence>
<dbReference type="GO" id="GO:0016787">
    <property type="term" value="F:hydrolase activity"/>
    <property type="evidence" value="ECO:0007669"/>
    <property type="project" value="UniProtKB-KW"/>
</dbReference>
<organism evidence="3 4">
    <name type="scientific">Ruania alba</name>
    <dbReference type="NCBI Taxonomy" id="648782"/>
    <lineage>
        <taxon>Bacteria</taxon>
        <taxon>Bacillati</taxon>
        <taxon>Actinomycetota</taxon>
        <taxon>Actinomycetes</taxon>
        <taxon>Micrococcales</taxon>
        <taxon>Ruaniaceae</taxon>
        <taxon>Ruania</taxon>
    </lineage>
</organism>
<dbReference type="AlphaFoldDB" id="A0A1H5MH73"/>
<dbReference type="InterPro" id="IPR036705">
    <property type="entry name" value="Ribosyl_crysJ1_sf"/>
</dbReference>
<name>A0A1H5MH73_9MICO</name>
<reference evidence="4" key="1">
    <citation type="submission" date="2016-10" db="EMBL/GenBank/DDBJ databases">
        <authorList>
            <person name="Varghese N."/>
            <person name="Submissions S."/>
        </authorList>
    </citation>
    <scope>NUCLEOTIDE SEQUENCE [LARGE SCALE GENOMIC DNA]</scope>
    <source>
        <strain evidence="4">DSM 21368</strain>
    </source>
</reference>
<dbReference type="EMBL" id="FNTX01000002">
    <property type="protein sequence ID" value="SEE88057.1"/>
    <property type="molecule type" value="Genomic_DNA"/>
</dbReference>
<keyword evidence="4" id="KW-1185">Reference proteome</keyword>
<dbReference type="Gene3D" id="1.10.4080.10">
    <property type="entry name" value="ADP-ribosylation/Crystallin J1"/>
    <property type="match status" value="1"/>
</dbReference>
<comment type="similarity">
    <text evidence="1">Belongs to the ADP-ribosylglycohydrolase family.</text>
</comment>
<dbReference type="PANTHER" id="PTHR16222">
    <property type="entry name" value="ADP-RIBOSYLGLYCOHYDROLASE"/>
    <property type="match status" value="1"/>
</dbReference>
<protein>
    <submittedName>
        <fullName evidence="3">ADP-ribosylglycohydrolase</fullName>
    </submittedName>
</protein>
<dbReference type="Pfam" id="PF03747">
    <property type="entry name" value="ADP_ribosyl_GH"/>
    <property type="match status" value="1"/>
</dbReference>
<dbReference type="InterPro" id="IPR050792">
    <property type="entry name" value="ADP-ribosylglycohydrolase"/>
</dbReference>
<evidence type="ECO:0000313" key="3">
    <source>
        <dbReference type="EMBL" id="SEE88057.1"/>
    </source>
</evidence>
<dbReference type="SUPFAM" id="SSF101478">
    <property type="entry name" value="ADP-ribosylglycohydrolase"/>
    <property type="match status" value="1"/>
</dbReference>
<dbReference type="PANTHER" id="PTHR16222:SF24">
    <property type="entry name" value="ADP-RIBOSYLHYDROLASE ARH3"/>
    <property type="match status" value="1"/>
</dbReference>
<dbReference type="RefSeq" id="WP_175477169.1">
    <property type="nucleotide sequence ID" value="NZ_FNTX01000002.1"/>
</dbReference>
<gene>
    <name evidence="3" type="ORF">SAMN04488554_3353</name>
</gene>
<dbReference type="Proteomes" id="UP000199220">
    <property type="component" value="Unassembled WGS sequence"/>
</dbReference>
<keyword evidence="2 3" id="KW-0378">Hydrolase</keyword>